<evidence type="ECO:0000313" key="2">
    <source>
        <dbReference type="Proteomes" id="UP001187315"/>
    </source>
</evidence>
<comment type="caution">
    <text evidence="1">The sequence shown here is derived from an EMBL/GenBank/DDBJ whole genome shotgun (WGS) entry which is preliminary data.</text>
</comment>
<dbReference type="AlphaFoldDB" id="A0AA88SV34"/>
<keyword evidence="2" id="KW-1185">Reference proteome</keyword>
<name>A0AA88SV34_TACVA</name>
<protein>
    <submittedName>
        <fullName evidence="1">Uncharacterized protein</fullName>
    </submittedName>
</protein>
<accession>A0AA88SV34</accession>
<evidence type="ECO:0000313" key="1">
    <source>
        <dbReference type="EMBL" id="KAK2852583.1"/>
    </source>
</evidence>
<organism evidence="1 2">
    <name type="scientific">Tachysurus vachellii</name>
    <name type="common">Darkbarbel catfish</name>
    <name type="synonym">Pelteobagrus vachellii</name>
    <dbReference type="NCBI Taxonomy" id="175792"/>
    <lineage>
        <taxon>Eukaryota</taxon>
        <taxon>Metazoa</taxon>
        <taxon>Chordata</taxon>
        <taxon>Craniata</taxon>
        <taxon>Vertebrata</taxon>
        <taxon>Euteleostomi</taxon>
        <taxon>Actinopterygii</taxon>
        <taxon>Neopterygii</taxon>
        <taxon>Teleostei</taxon>
        <taxon>Ostariophysi</taxon>
        <taxon>Siluriformes</taxon>
        <taxon>Bagridae</taxon>
        <taxon>Tachysurus</taxon>
    </lineage>
</organism>
<dbReference type="EMBL" id="JAVHJS010000007">
    <property type="protein sequence ID" value="KAK2852583.1"/>
    <property type="molecule type" value="Genomic_DNA"/>
</dbReference>
<sequence length="88" mass="10053">MRRWPGRLREQICHQGMEIENAGKNFSVKYNSVLTLRLSSGWSQEQHCGGASPLTSQTLHKHCINSIPSTSSRDKRLTRENALYQQVL</sequence>
<dbReference type="Proteomes" id="UP001187315">
    <property type="component" value="Unassembled WGS sequence"/>
</dbReference>
<reference evidence="1" key="1">
    <citation type="submission" date="2023-08" db="EMBL/GenBank/DDBJ databases">
        <title>Pelteobagrus vachellii genome.</title>
        <authorList>
            <person name="Liu H."/>
        </authorList>
    </citation>
    <scope>NUCLEOTIDE SEQUENCE</scope>
    <source>
        <strain evidence="1">PRFRI_2022a</strain>
        <tissue evidence="1">Muscle</tissue>
    </source>
</reference>
<proteinExistence type="predicted"/>
<gene>
    <name evidence="1" type="ORF">Q7C36_007784</name>
</gene>